<dbReference type="PANTHER" id="PTHR11632">
    <property type="entry name" value="SUCCINATE DEHYDROGENASE 2 FLAVOPROTEIN SUBUNIT"/>
    <property type="match status" value="1"/>
</dbReference>
<name>T0CZG5_ALIAG</name>
<dbReference type="KEGG" id="aaco:K1I37_07415"/>
<dbReference type="GO" id="GO:0050660">
    <property type="term" value="F:flavin adenine dinucleotide binding"/>
    <property type="evidence" value="ECO:0007669"/>
    <property type="project" value="TreeGrafter"/>
</dbReference>
<reference evidence="6" key="1">
    <citation type="journal article" date="2022" name="G3 (Bethesda)">
        <title>Unveiling the complete genome sequence of Alicyclobacillus acidoterrestris DSM 3922T, a taint-producing strain.</title>
        <authorList>
            <person name="Leonardo I.C."/>
            <person name="Barreto Crespo M.T."/>
            <person name="Gaspar F.B."/>
        </authorList>
    </citation>
    <scope>NUCLEOTIDE SEQUENCE [LARGE SCALE GENOMIC DNA]</scope>
    <source>
        <strain evidence="6">DSM 3922</strain>
    </source>
</reference>
<dbReference type="InterPro" id="IPR036188">
    <property type="entry name" value="FAD/NAD-bd_sf"/>
</dbReference>
<dbReference type="PANTHER" id="PTHR11632:SF51">
    <property type="entry name" value="SUCCINATE DEHYDROGENASE [UBIQUINONE] FLAVOPROTEIN SUBUNIT, MITOCHONDRIAL"/>
    <property type="match status" value="1"/>
</dbReference>
<dbReference type="GO" id="GO:0009061">
    <property type="term" value="P:anaerobic respiration"/>
    <property type="evidence" value="ECO:0007669"/>
    <property type="project" value="TreeGrafter"/>
</dbReference>
<gene>
    <name evidence="5" type="ORF">K1I37_07415</name>
</gene>
<dbReference type="Pfam" id="PF02910">
    <property type="entry name" value="Succ_DH_flav_C"/>
    <property type="match status" value="1"/>
</dbReference>
<dbReference type="SUPFAM" id="SSF51905">
    <property type="entry name" value="FAD/NAD(P)-binding domain"/>
    <property type="match status" value="1"/>
</dbReference>
<feature type="domain" description="Fumarate reductase/succinate dehydrogenase flavoprotein-like C-terminal" evidence="4">
    <location>
        <begin position="428"/>
        <end position="503"/>
    </location>
</feature>
<keyword evidence="6" id="KW-1185">Reference proteome</keyword>
<dbReference type="SUPFAM" id="SSF46977">
    <property type="entry name" value="Succinate dehydrogenase/fumarate reductase flavoprotein C-terminal domain"/>
    <property type="match status" value="1"/>
</dbReference>
<evidence type="ECO:0000313" key="6">
    <source>
        <dbReference type="Proteomes" id="UP000829401"/>
    </source>
</evidence>
<evidence type="ECO:0000256" key="2">
    <source>
        <dbReference type="ARBA" id="ARBA00023002"/>
    </source>
</evidence>
<organism evidence="5 6">
    <name type="scientific">Alicyclobacillus acidoterrestris (strain ATCC 49025 / DSM 3922 / CIP 106132 / NCIMB 13137 / GD3B)</name>
    <dbReference type="NCBI Taxonomy" id="1356854"/>
    <lineage>
        <taxon>Bacteria</taxon>
        <taxon>Bacillati</taxon>
        <taxon>Bacillota</taxon>
        <taxon>Bacilli</taxon>
        <taxon>Bacillales</taxon>
        <taxon>Alicyclobacillaceae</taxon>
        <taxon>Alicyclobacillus</taxon>
    </lineage>
</organism>
<accession>A0A9E6ZJG8</accession>
<dbReference type="Proteomes" id="UP000829401">
    <property type="component" value="Chromosome"/>
</dbReference>
<dbReference type="Pfam" id="PF00890">
    <property type="entry name" value="FAD_binding_2"/>
    <property type="match status" value="1"/>
</dbReference>
<dbReference type="PRINTS" id="PR00411">
    <property type="entry name" value="PNDRDTASEI"/>
</dbReference>
<sequence>MTSAEIRLDSDVLIIGGGPAGAWAAWSAATNGAKVVLVDKGYFGTSGATAPGGTNLLYIPPEPTLREDAALLRYREGGYLSDPAWTHRVIDQVYENLAFVESWGYPFVRDESGTPMRDHLQGPEYMRLMRRVVRQTGVQVLDHAPALELLVDAHGVGGARGMMRQAKCTWEVRANAVVLASGGCAFLSKSLGCNVLTGDGLLMASEVGAPLSGMEFSRSYAPSAAFGSVTRGRLLNWATYSLEDGTIIEPSSHGRAGDILPHMLIKGPVYAVLDKADTPEKRAILRKSHAIFFVPYDRAGIDPFTERFPLRLRYEGTVRGTGGVRLEHEDCATSVAGLYAAGDAASRERVMGGKSGGGAYNAAWAISSGTWAGRAAAAYALSGRVKANGRSLRSTGQFGLDLTDANHKQETAITDLIRGVQNEVFPLHINYFRSEAGLSQSMQRLNQLWTQAKQQSAHNLRDRIRLREALAMVLAARWMYSAALARKETRGMHTLAEYPDIDQTLGHRLTVSGFDDIIVQPESSEPTRVCQST</sequence>
<dbReference type="InterPro" id="IPR037099">
    <property type="entry name" value="Fum_R/Succ_DH_flav-like_C_sf"/>
</dbReference>
<keyword evidence="2" id="KW-0560">Oxidoreductase</keyword>
<dbReference type="InterPro" id="IPR030664">
    <property type="entry name" value="SdhA/FrdA/AprA"/>
</dbReference>
<dbReference type="InterPro" id="IPR015939">
    <property type="entry name" value="Fum_Rdtase/Succ_DH_flav-like_C"/>
</dbReference>
<dbReference type="GO" id="GO:0000104">
    <property type="term" value="F:succinate dehydrogenase activity"/>
    <property type="evidence" value="ECO:0007669"/>
    <property type="project" value="TreeGrafter"/>
</dbReference>
<dbReference type="GO" id="GO:0009055">
    <property type="term" value="F:electron transfer activity"/>
    <property type="evidence" value="ECO:0007669"/>
    <property type="project" value="TreeGrafter"/>
</dbReference>
<dbReference type="Gene3D" id="3.50.50.60">
    <property type="entry name" value="FAD/NAD(P)-binding domain"/>
    <property type="match status" value="1"/>
</dbReference>
<feature type="domain" description="FAD-dependent oxidoreductase 2 FAD-binding" evidence="3">
    <location>
        <begin position="11"/>
        <end position="216"/>
    </location>
</feature>
<evidence type="ECO:0000313" key="5">
    <source>
        <dbReference type="EMBL" id="UNO50293.1"/>
    </source>
</evidence>
<dbReference type="RefSeq" id="WP_021297187.1">
    <property type="nucleotide sequence ID" value="NZ_AURB01000145.1"/>
</dbReference>
<dbReference type="AlphaFoldDB" id="T0CZG5"/>
<dbReference type="PRINTS" id="PR00368">
    <property type="entry name" value="FADPNR"/>
</dbReference>
<dbReference type="PIRSF" id="PIRSF000171">
    <property type="entry name" value="SDHA_APRA_LASPO"/>
    <property type="match status" value="1"/>
</dbReference>
<dbReference type="InterPro" id="IPR003953">
    <property type="entry name" value="FAD-dep_OxRdtase_2_FAD-bd"/>
</dbReference>
<dbReference type="eggNOG" id="COG1053">
    <property type="taxonomic scope" value="Bacteria"/>
</dbReference>
<dbReference type="OrthoDB" id="9805351at2"/>
<dbReference type="Gene3D" id="1.20.58.100">
    <property type="entry name" value="Fumarate reductase/succinate dehydrogenase flavoprotein-like, C-terminal domain"/>
    <property type="match status" value="1"/>
</dbReference>
<evidence type="ECO:0000259" key="4">
    <source>
        <dbReference type="Pfam" id="PF02910"/>
    </source>
</evidence>
<dbReference type="EMBL" id="CP080467">
    <property type="protein sequence ID" value="UNO50293.1"/>
    <property type="molecule type" value="Genomic_DNA"/>
</dbReference>
<protein>
    <submittedName>
        <fullName evidence="5">FAD-binding protein</fullName>
    </submittedName>
</protein>
<dbReference type="GO" id="GO:0005886">
    <property type="term" value="C:plasma membrane"/>
    <property type="evidence" value="ECO:0007669"/>
    <property type="project" value="TreeGrafter"/>
</dbReference>
<dbReference type="STRING" id="1356854.N007_10670"/>
<evidence type="ECO:0000256" key="1">
    <source>
        <dbReference type="ARBA" id="ARBA00022630"/>
    </source>
</evidence>
<accession>T0CZG5</accession>
<evidence type="ECO:0000259" key="3">
    <source>
        <dbReference type="Pfam" id="PF00890"/>
    </source>
</evidence>
<keyword evidence="1" id="KW-0285">Flavoprotein</keyword>
<proteinExistence type="predicted"/>